<dbReference type="KEGG" id="cchl:FPL14_25270"/>
<comment type="catalytic activity">
    <reaction evidence="18 19">
        <text>alpha-ribazole 5'-phosphate + adenosylcob(III)inamide-GDP = adenosylcob(III)alamin 5'-phosphate + GMP + H(+)</text>
        <dbReference type="Rhea" id="RHEA:23560"/>
        <dbReference type="ChEBI" id="CHEBI:15378"/>
        <dbReference type="ChEBI" id="CHEBI:57918"/>
        <dbReference type="ChEBI" id="CHEBI:58115"/>
        <dbReference type="ChEBI" id="CHEBI:60487"/>
        <dbReference type="ChEBI" id="CHEBI:60493"/>
        <dbReference type="EC" id="2.7.8.26"/>
    </reaction>
</comment>
<dbReference type="Proteomes" id="UP000515679">
    <property type="component" value="Chromosome"/>
</dbReference>
<evidence type="ECO:0000256" key="16">
    <source>
        <dbReference type="ARBA" id="ARBA00032853"/>
    </source>
</evidence>
<keyword evidence="10 19" id="KW-0812">Transmembrane</keyword>
<evidence type="ECO:0000256" key="6">
    <source>
        <dbReference type="ARBA" id="ARBA00015850"/>
    </source>
</evidence>
<evidence type="ECO:0000256" key="7">
    <source>
        <dbReference type="ARBA" id="ARBA00022475"/>
    </source>
</evidence>
<feature type="transmembrane region" description="Helical" evidence="19">
    <location>
        <begin position="37"/>
        <end position="56"/>
    </location>
</feature>
<evidence type="ECO:0000256" key="17">
    <source>
        <dbReference type="ARBA" id="ARBA00048623"/>
    </source>
</evidence>
<gene>
    <name evidence="19 20" type="primary">cobS</name>
    <name evidence="20" type="ORF">FPL14_25270</name>
</gene>
<evidence type="ECO:0000256" key="19">
    <source>
        <dbReference type="HAMAP-Rule" id="MF_00719"/>
    </source>
</evidence>
<evidence type="ECO:0000256" key="14">
    <source>
        <dbReference type="ARBA" id="ARBA00025228"/>
    </source>
</evidence>
<name>A0A7G5C4H3_9BACL</name>
<dbReference type="GO" id="GO:0051073">
    <property type="term" value="F:adenosylcobinamide-GDP ribazoletransferase activity"/>
    <property type="evidence" value="ECO:0007669"/>
    <property type="project" value="UniProtKB-UniRule"/>
</dbReference>
<dbReference type="AlphaFoldDB" id="A0A7G5C4H3"/>
<evidence type="ECO:0000256" key="9">
    <source>
        <dbReference type="ARBA" id="ARBA00022679"/>
    </source>
</evidence>
<dbReference type="InterPro" id="IPR003805">
    <property type="entry name" value="CobS"/>
</dbReference>
<comment type="cofactor">
    <cofactor evidence="1 19">
        <name>Mg(2+)</name>
        <dbReference type="ChEBI" id="CHEBI:18420"/>
    </cofactor>
</comment>
<evidence type="ECO:0000256" key="5">
    <source>
        <dbReference type="ARBA" id="ARBA00013200"/>
    </source>
</evidence>
<keyword evidence="13 19" id="KW-0472">Membrane</keyword>
<proteinExistence type="inferred from homology"/>
<dbReference type="UniPathway" id="UPA00148">
    <property type="reaction ID" value="UER00238"/>
</dbReference>
<dbReference type="PANTHER" id="PTHR34148:SF1">
    <property type="entry name" value="ADENOSYLCOBINAMIDE-GDP RIBAZOLETRANSFERASE"/>
    <property type="match status" value="1"/>
</dbReference>
<evidence type="ECO:0000256" key="4">
    <source>
        <dbReference type="ARBA" id="ARBA00010561"/>
    </source>
</evidence>
<dbReference type="EC" id="2.7.8.26" evidence="5 19"/>
<dbReference type="NCBIfam" id="TIGR00317">
    <property type="entry name" value="cobS"/>
    <property type="match status" value="1"/>
</dbReference>
<evidence type="ECO:0000256" key="15">
    <source>
        <dbReference type="ARBA" id="ARBA00032605"/>
    </source>
</evidence>
<feature type="transmembrane region" description="Helical" evidence="19">
    <location>
        <begin position="183"/>
        <end position="216"/>
    </location>
</feature>
<comment type="similarity">
    <text evidence="4 19">Belongs to the CobS family.</text>
</comment>
<evidence type="ECO:0000256" key="18">
    <source>
        <dbReference type="ARBA" id="ARBA00049504"/>
    </source>
</evidence>
<evidence type="ECO:0000256" key="8">
    <source>
        <dbReference type="ARBA" id="ARBA00022573"/>
    </source>
</evidence>
<keyword evidence="11 19" id="KW-0460">Magnesium</keyword>
<dbReference type="PANTHER" id="PTHR34148">
    <property type="entry name" value="ADENOSYLCOBINAMIDE-GDP RIBAZOLETRANSFERASE"/>
    <property type="match status" value="1"/>
</dbReference>
<feature type="transmembrane region" description="Helical" evidence="19">
    <location>
        <begin position="231"/>
        <end position="251"/>
    </location>
</feature>
<evidence type="ECO:0000313" key="20">
    <source>
        <dbReference type="EMBL" id="QMV44107.1"/>
    </source>
</evidence>
<keyword evidence="9 19" id="KW-0808">Transferase</keyword>
<dbReference type="GO" id="GO:0005886">
    <property type="term" value="C:plasma membrane"/>
    <property type="evidence" value="ECO:0007669"/>
    <property type="project" value="UniProtKB-SubCell"/>
</dbReference>
<comment type="catalytic activity">
    <reaction evidence="17 19">
        <text>alpha-ribazole + adenosylcob(III)inamide-GDP = adenosylcob(III)alamin + GMP + H(+)</text>
        <dbReference type="Rhea" id="RHEA:16049"/>
        <dbReference type="ChEBI" id="CHEBI:10329"/>
        <dbReference type="ChEBI" id="CHEBI:15378"/>
        <dbReference type="ChEBI" id="CHEBI:18408"/>
        <dbReference type="ChEBI" id="CHEBI:58115"/>
        <dbReference type="ChEBI" id="CHEBI:60487"/>
        <dbReference type="EC" id="2.7.8.26"/>
    </reaction>
</comment>
<keyword evidence="8 19" id="KW-0169">Cobalamin biosynthesis</keyword>
<dbReference type="GO" id="GO:0009236">
    <property type="term" value="P:cobalamin biosynthetic process"/>
    <property type="evidence" value="ECO:0007669"/>
    <property type="project" value="UniProtKB-UniRule"/>
</dbReference>
<comment type="function">
    <text evidence="14 19">Joins adenosylcobinamide-GDP and alpha-ribazole to generate adenosylcobalamin (Ado-cobalamin). Also synthesizes adenosylcobalamin 5'-phosphate from adenosylcobinamide-GDP and alpha-ribazole 5'-phosphate.</text>
</comment>
<reference evidence="20 21" key="1">
    <citation type="submission" date="2019-07" db="EMBL/GenBank/DDBJ databases">
        <authorList>
            <person name="Kim J.K."/>
            <person name="Cheong H.-M."/>
            <person name="Choi Y."/>
            <person name="Hwang K.J."/>
            <person name="Lee S."/>
            <person name="Choi C."/>
        </authorList>
    </citation>
    <scope>NUCLEOTIDE SEQUENCE [LARGE SCALE GENOMIC DNA]</scope>
    <source>
        <strain evidence="20 21">KS 22</strain>
    </source>
</reference>
<sequence length="256" mass="27512">MEAEGMNAFWQAVGFLTRFPVPAKAQTTKGWDSSPRYYPIVGLLLGAVLWLIGWLAELGFGSIGFTVTAAVTVACWIYLTGALHLDGWMDLADGLGSHRSRERMLEIMKDSRVGAMGVVAAIVLIILKVAAIQQLAVHEELGVLLIVPAMARFALVGAIYVFPYITAQGLGSGLRDGVTRWSLWLNLLLLSGVSYVVAGISGALVLGGMLIAAWVFGRSLVRKLGGFTGDGYGALVEAMETFVLLLYLILLNHPIF</sequence>
<feature type="transmembrane region" description="Helical" evidence="19">
    <location>
        <begin position="62"/>
        <end position="79"/>
    </location>
</feature>
<evidence type="ECO:0000256" key="13">
    <source>
        <dbReference type="ARBA" id="ARBA00023136"/>
    </source>
</evidence>
<comment type="pathway">
    <text evidence="3 19">Cofactor biosynthesis; adenosylcobalamin biosynthesis; adenosylcobalamin from cob(II)yrinate a,c-diamide: step 7/7.</text>
</comment>
<evidence type="ECO:0000256" key="3">
    <source>
        <dbReference type="ARBA" id="ARBA00004663"/>
    </source>
</evidence>
<evidence type="ECO:0000256" key="12">
    <source>
        <dbReference type="ARBA" id="ARBA00022989"/>
    </source>
</evidence>
<accession>A0A7G5C4H3</accession>
<protein>
    <recommendedName>
        <fullName evidence="6 19">Adenosylcobinamide-GDP ribazoletransferase</fullName>
        <ecNumber evidence="5 19">2.7.8.26</ecNumber>
    </recommendedName>
    <alternativeName>
        <fullName evidence="16 19">Cobalamin synthase</fullName>
    </alternativeName>
    <alternativeName>
        <fullName evidence="15 19">Cobalamin-5'-phosphate synthase</fullName>
    </alternativeName>
</protein>
<organism evidence="20 21">
    <name type="scientific">Cohnella cholangitidis</name>
    <dbReference type="NCBI Taxonomy" id="2598458"/>
    <lineage>
        <taxon>Bacteria</taxon>
        <taxon>Bacillati</taxon>
        <taxon>Bacillota</taxon>
        <taxon>Bacilli</taxon>
        <taxon>Bacillales</taxon>
        <taxon>Paenibacillaceae</taxon>
        <taxon>Cohnella</taxon>
    </lineage>
</organism>
<dbReference type="GO" id="GO:0008818">
    <property type="term" value="F:cobalamin 5'-phosphate synthase activity"/>
    <property type="evidence" value="ECO:0007669"/>
    <property type="project" value="UniProtKB-UniRule"/>
</dbReference>
<evidence type="ECO:0000256" key="1">
    <source>
        <dbReference type="ARBA" id="ARBA00001946"/>
    </source>
</evidence>
<feature type="transmembrane region" description="Helical" evidence="19">
    <location>
        <begin position="113"/>
        <end position="135"/>
    </location>
</feature>
<evidence type="ECO:0000256" key="11">
    <source>
        <dbReference type="ARBA" id="ARBA00022842"/>
    </source>
</evidence>
<keyword evidence="21" id="KW-1185">Reference proteome</keyword>
<evidence type="ECO:0000256" key="10">
    <source>
        <dbReference type="ARBA" id="ARBA00022692"/>
    </source>
</evidence>
<keyword evidence="7 19" id="KW-1003">Cell membrane</keyword>
<dbReference type="Pfam" id="PF02654">
    <property type="entry name" value="CobS"/>
    <property type="match status" value="1"/>
</dbReference>
<keyword evidence="12 19" id="KW-1133">Transmembrane helix</keyword>
<evidence type="ECO:0000313" key="21">
    <source>
        <dbReference type="Proteomes" id="UP000515679"/>
    </source>
</evidence>
<dbReference type="HAMAP" id="MF_00719">
    <property type="entry name" value="CobS"/>
    <property type="match status" value="1"/>
</dbReference>
<dbReference type="EMBL" id="CP041969">
    <property type="protein sequence ID" value="QMV44107.1"/>
    <property type="molecule type" value="Genomic_DNA"/>
</dbReference>
<feature type="transmembrane region" description="Helical" evidence="19">
    <location>
        <begin position="141"/>
        <end position="162"/>
    </location>
</feature>
<comment type="subcellular location">
    <subcellularLocation>
        <location evidence="2 19">Cell membrane</location>
        <topology evidence="2 19">Multi-pass membrane protein</topology>
    </subcellularLocation>
</comment>
<evidence type="ECO:0000256" key="2">
    <source>
        <dbReference type="ARBA" id="ARBA00004651"/>
    </source>
</evidence>